<organism evidence="1 2">
    <name type="scientific">Aliiruegeria haliotis</name>
    <dbReference type="NCBI Taxonomy" id="1280846"/>
    <lineage>
        <taxon>Bacteria</taxon>
        <taxon>Pseudomonadati</taxon>
        <taxon>Pseudomonadota</taxon>
        <taxon>Alphaproteobacteria</taxon>
        <taxon>Rhodobacterales</taxon>
        <taxon>Roseobacteraceae</taxon>
        <taxon>Aliiruegeria</taxon>
    </lineage>
</organism>
<evidence type="ECO:0000313" key="2">
    <source>
        <dbReference type="Proteomes" id="UP000239480"/>
    </source>
</evidence>
<dbReference type="AlphaFoldDB" id="A0A2T0RSZ5"/>
<evidence type="ECO:0000313" key="1">
    <source>
        <dbReference type="EMBL" id="PRY24304.1"/>
    </source>
</evidence>
<reference evidence="1 2" key="1">
    <citation type="submission" date="2018-03" db="EMBL/GenBank/DDBJ databases">
        <title>Genomic Encyclopedia of Archaeal and Bacterial Type Strains, Phase II (KMG-II): from individual species to whole genera.</title>
        <authorList>
            <person name="Goeker M."/>
        </authorList>
    </citation>
    <scope>NUCLEOTIDE SEQUENCE [LARGE SCALE GENOMIC DNA]</scope>
    <source>
        <strain evidence="1 2">DSM 29328</strain>
    </source>
</reference>
<dbReference type="RefSeq" id="WP_106204683.1">
    <property type="nucleotide sequence ID" value="NZ_PVTD01000003.1"/>
</dbReference>
<keyword evidence="2" id="KW-1185">Reference proteome</keyword>
<proteinExistence type="predicted"/>
<name>A0A2T0RSZ5_9RHOB</name>
<comment type="caution">
    <text evidence="1">The sequence shown here is derived from an EMBL/GenBank/DDBJ whole genome shotgun (WGS) entry which is preliminary data.</text>
</comment>
<dbReference type="EMBL" id="PVTD01000003">
    <property type="protein sequence ID" value="PRY24304.1"/>
    <property type="molecule type" value="Genomic_DNA"/>
</dbReference>
<dbReference type="OrthoDB" id="7877306at2"/>
<accession>A0A2T0RSZ5</accession>
<gene>
    <name evidence="1" type="ORF">CLV78_103170</name>
</gene>
<dbReference type="Proteomes" id="UP000239480">
    <property type="component" value="Unassembled WGS sequence"/>
</dbReference>
<protein>
    <submittedName>
        <fullName evidence="1">Uncharacterized protein</fullName>
    </submittedName>
</protein>
<sequence length="156" mass="17570">MPYRYQIHPDPGLLVMRYVGHTTMQDQRDLVTDVTSDPDWRFGLPMFLDSSQMTGTDITVLSLISLRDRFRPLFTQVDQPVLWAQYAPNDLAFGMSRMTQEIMDEIPTVNMEVFTDLSSAVTFLGVEGEVHGLLESIGIAASDLSHGHAPVTLRRL</sequence>